<reference evidence="4 5" key="1">
    <citation type="journal article" date="2016" name="Nat. Commun.">
        <title>Thousands of microbial genomes shed light on interconnected biogeochemical processes in an aquifer system.</title>
        <authorList>
            <person name="Anantharaman K."/>
            <person name="Brown C.T."/>
            <person name="Hug L.A."/>
            <person name="Sharon I."/>
            <person name="Castelle C.J."/>
            <person name="Probst A.J."/>
            <person name="Thomas B.C."/>
            <person name="Singh A."/>
            <person name="Wilkins M.J."/>
            <person name="Karaoz U."/>
            <person name="Brodie E.L."/>
            <person name="Williams K.H."/>
            <person name="Hubbard S.S."/>
            <person name="Banfield J.F."/>
        </authorList>
    </citation>
    <scope>NUCLEOTIDE SEQUENCE [LARGE SCALE GENOMIC DNA]</scope>
</reference>
<dbReference type="InterPro" id="IPR029061">
    <property type="entry name" value="THDP-binding"/>
</dbReference>
<name>A0A1F7RZE7_9BACT</name>
<proteinExistence type="predicted"/>
<dbReference type="EMBL" id="MGDD01000112">
    <property type="protein sequence ID" value="OGL46800.1"/>
    <property type="molecule type" value="Genomic_DNA"/>
</dbReference>
<dbReference type="AlphaFoldDB" id="A0A1F7RZE7"/>
<evidence type="ECO:0000259" key="3">
    <source>
        <dbReference type="Pfam" id="PF17147"/>
    </source>
</evidence>
<dbReference type="PANTHER" id="PTHR32154:SF14">
    <property type="entry name" value="2-OXOGLUTARATE SYNTHASE SUBUNIT KORA"/>
    <property type="match status" value="1"/>
</dbReference>
<evidence type="ECO:0000313" key="5">
    <source>
        <dbReference type="Proteomes" id="UP000179266"/>
    </source>
</evidence>
<dbReference type="Gene3D" id="3.40.50.920">
    <property type="match status" value="1"/>
</dbReference>
<dbReference type="SUPFAM" id="SSF52922">
    <property type="entry name" value="TK C-terminal domain-like"/>
    <property type="match status" value="1"/>
</dbReference>
<gene>
    <name evidence="4" type="ORF">A2161_16640</name>
</gene>
<dbReference type="Gene3D" id="3.40.50.970">
    <property type="match status" value="1"/>
</dbReference>
<dbReference type="PANTHER" id="PTHR32154">
    <property type="entry name" value="PYRUVATE-FLAVODOXIN OXIDOREDUCTASE-RELATED"/>
    <property type="match status" value="1"/>
</dbReference>
<dbReference type="InterPro" id="IPR002880">
    <property type="entry name" value="Pyrv_Fd/Flavodoxin_OxRdtase_N"/>
</dbReference>
<sequence>MREYLNGAQAIVRAAIDAECNFFAGYPITPASGILAGMLEYLPAVVGIGVQAEDEIASMGFCIAASMTGRKVMTATSGPGISLYSENIGLAIMGEVPIVIVNTQRMGPATGGATTGAEGDVLFTRWVTSGGYPTIILSPTDIADSYLLTIHAFNYAEKYRTPVFLLTSKELVFTMETAELDKIIKPVLIKRKHADPDKSFIPYAIDKLTDIPAISHYGESNIVRFTTSMHDERAFLTKDIEKIDKKLRHLEYKINAVVDDITIVEEAQFEEAKTLVISYGVTARSVRDALQMARDNGKIFSSLIIKSLYPVPESVIRKAVEKVECVVVPELNMGQYVREIRQLAPAKEIIPVNRVDGELISPETILERVRFA</sequence>
<dbReference type="Proteomes" id="UP000179266">
    <property type="component" value="Unassembled WGS sequence"/>
</dbReference>
<evidence type="ECO:0000313" key="4">
    <source>
        <dbReference type="EMBL" id="OGL46800.1"/>
    </source>
</evidence>
<feature type="domain" description="Pyruvate:ferredoxin oxidoreductase core" evidence="3">
    <location>
        <begin position="272"/>
        <end position="365"/>
    </location>
</feature>
<comment type="caution">
    <text evidence="4">The sequence shown here is derived from an EMBL/GenBank/DDBJ whole genome shotgun (WGS) entry which is preliminary data.</text>
</comment>
<dbReference type="InterPro" id="IPR009014">
    <property type="entry name" value="Transketo_C/PFOR_II"/>
</dbReference>
<dbReference type="Pfam" id="PF17147">
    <property type="entry name" value="PFOR_II"/>
    <property type="match status" value="1"/>
</dbReference>
<dbReference type="InterPro" id="IPR033412">
    <property type="entry name" value="PFOR_II"/>
</dbReference>
<dbReference type="InterPro" id="IPR050722">
    <property type="entry name" value="Pyruvate:ferred/Flavod_OxRd"/>
</dbReference>
<dbReference type="CDD" id="cd07034">
    <property type="entry name" value="TPP_PYR_PFOR_IOR-alpha_like"/>
    <property type="match status" value="1"/>
</dbReference>
<evidence type="ECO:0000256" key="1">
    <source>
        <dbReference type="ARBA" id="ARBA00023002"/>
    </source>
</evidence>
<keyword evidence="1" id="KW-0560">Oxidoreductase</keyword>
<dbReference type="GO" id="GO:0006979">
    <property type="term" value="P:response to oxidative stress"/>
    <property type="evidence" value="ECO:0007669"/>
    <property type="project" value="TreeGrafter"/>
</dbReference>
<protein>
    <recommendedName>
        <fullName evidence="6">Pyruvate flavodoxin/ferredoxin oxidoreductase</fullName>
    </recommendedName>
</protein>
<evidence type="ECO:0008006" key="6">
    <source>
        <dbReference type="Google" id="ProtNLM"/>
    </source>
</evidence>
<dbReference type="SUPFAM" id="SSF52518">
    <property type="entry name" value="Thiamin diphosphate-binding fold (THDP-binding)"/>
    <property type="match status" value="1"/>
</dbReference>
<accession>A0A1F7RZE7</accession>
<feature type="domain" description="Pyruvate flavodoxin/ferredoxin oxidoreductase pyrimidine binding" evidence="2">
    <location>
        <begin position="14"/>
        <end position="199"/>
    </location>
</feature>
<evidence type="ECO:0000259" key="2">
    <source>
        <dbReference type="Pfam" id="PF01855"/>
    </source>
</evidence>
<organism evidence="4 5">
    <name type="scientific">Candidatus Schekmanbacteria bacterium RBG_13_48_7</name>
    <dbReference type="NCBI Taxonomy" id="1817878"/>
    <lineage>
        <taxon>Bacteria</taxon>
        <taxon>Candidatus Schekmaniibacteriota</taxon>
    </lineage>
</organism>
<dbReference type="Pfam" id="PF01855">
    <property type="entry name" value="POR_N"/>
    <property type="match status" value="1"/>
</dbReference>
<dbReference type="GO" id="GO:0016491">
    <property type="term" value="F:oxidoreductase activity"/>
    <property type="evidence" value="ECO:0007669"/>
    <property type="project" value="UniProtKB-KW"/>
</dbReference>